<dbReference type="AlphaFoldDB" id="A0AAN7QX55"/>
<evidence type="ECO:0000313" key="3">
    <source>
        <dbReference type="Proteomes" id="UP001346149"/>
    </source>
</evidence>
<protein>
    <submittedName>
        <fullName evidence="2">Uncharacterized protein</fullName>
    </submittedName>
</protein>
<feature type="compositionally biased region" description="Low complexity" evidence="1">
    <location>
        <begin position="50"/>
        <end position="59"/>
    </location>
</feature>
<dbReference type="EMBL" id="JAXQNO010000015">
    <property type="protein sequence ID" value="KAK4783244.1"/>
    <property type="molecule type" value="Genomic_DNA"/>
</dbReference>
<gene>
    <name evidence="2" type="ORF">SAY86_007618</name>
</gene>
<keyword evidence="3" id="KW-1185">Reference proteome</keyword>
<reference evidence="2 3" key="1">
    <citation type="journal article" date="2023" name="Hortic Res">
        <title>Pangenome of water caltrop reveals structural variations and asymmetric subgenome divergence after allopolyploidization.</title>
        <authorList>
            <person name="Zhang X."/>
            <person name="Chen Y."/>
            <person name="Wang L."/>
            <person name="Yuan Y."/>
            <person name="Fang M."/>
            <person name="Shi L."/>
            <person name="Lu R."/>
            <person name="Comes H.P."/>
            <person name="Ma Y."/>
            <person name="Chen Y."/>
            <person name="Huang G."/>
            <person name="Zhou Y."/>
            <person name="Zheng Z."/>
            <person name="Qiu Y."/>
        </authorList>
    </citation>
    <scope>NUCLEOTIDE SEQUENCE [LARGE SCALE GENOMIC DNA]</scope>
    <source>
        <strain evidence="2">F231</strain>
    </source>
</reference>
<sequence>MKAISFFKRSKAATLAPFSQQPNSNCCQFSGWKEGMMQKDGPYTSSPVAQAAGAIAAGQSRTETGATPQKLPGSAPENVRTGIAGCWRSRKEEKGERSFRTAALVLMMRWGREQMRCDRVPCTLVVQGGAI</sequence>
<evidence type="ECO:0000313" key="2">
    <source>
        <dbReference type="EMBL" id="KAK4783244.1"/>
    </source>
</evidence>
<proteinExistence type="predicted"/>
<dbReference type="Proteomes" id="UP001346149">
    <property type="component" value="Unassembled WGS sequence"/>
</dbReference>
<comment type="caution">
    <text evidence="2">The sequence shown here is derived from an EMBL/GenBank/DDBJ whole genome shotgun (WGS) entry which is preliminary data.</text>
</comment>
<name>A0AAN7QX55_TRANT</name>
<organism evidence="2 3">
    <name type="scientific">Trapa natans</name>
    <name type="common">Water chestnut</name>
    <dbReference type="NCBI Taxonomy" id="22666"/>
    <lineage>
        <taxon>Eukaryota</taxon>
        <taxon>Viridiplantae</taxon>
        <taxon>Streptophyta</taxon>
        <taxon>Embryophyta</taxon>
        <taxon>Tracheophyta</taxon>
        <taxon>Spermatophyta</taxon>
        <taxon>Magnoliopsida</taxon>
        <taxon>eudicotyledons</taxon>
        <taxon>Gunneridae</taxon>
        <taxon>Pentapetalae</taxon>
        <taxon>rosids</taxon>
        <taxon>malvids</taxon>
        <taxon>Myrtales</taxon>
        <taxon>Lythraceae</taxon>
        <taxon>Trapa</taxon>
    </lineage>
</organism>
<feature type="region of interest" description="Disordered" evidence="1">
    <location>
        <begin position="50"/>
        <end position="78"/>
    </location>
</feature>
<evidence type="ECO:0000256" key="1">
    <source>
        <dbReference type="SAM" id="MobiDB-lite"/>
    </source>
</evidence>
<accession>A0AAN7QX55</accession>